<evidence type="ECO:0000313" key="1">
    <source>
        <dbReference type="EMBL" id="AGZ54252.1"/>
    </source>
</evidence>
<proteinExistence type="predicted"/>
<dbReference type="AlphaFoldDB" id="U5WZ82"/>
<protein>
    <submittedName>
        <fullName evidence="1">Uncharacterized protein</fullName>
    </submittedName>
</protein>
<organism evidence="1 2">
    <name type="scientific">Mycobacterium kansasii ATCC 12478</name>
    <dbReference type="NCBI Taxonomy" id="557599"/>
    <lineage>
        <taxon>Bacteria</taxon>
        <taxon>Bacillati</taxon>
        <taxon>Actinomycetota</taxon>
        <taxon>Actinomycetes</taxon>
        <taxon>Mycobacteriales</taxon>
        <taxon>Mycobacteriaceae</taxon>
        <taxon>Mycobacterium</taxon>
    </lineage>
</organism>
<dbReference type="Proteomes" id="UP000017786">
    <property type="component" value="Chromosome"/>
</dbReference>
<sequence>MAHGEFAELVDVVVADAELGAGLSVGWALGLAV</sequence>
<reference evidence="1 2" key="1">
    <citation type="submission" date="2013-10" db="EMBL/GenBank/DDBJ databases">
        <title>Genome sequence of Mycobacterium kansasii.</title>
        <authorList>
            <consortium name="McGill University Mycobacterium genome consortium"/>
            <person name="Veyrier F.J."/>
            <person name="Behr M.A."/>
        </authorList>
    </citation>
    <scope>NUCLEOTIDE SEQUENCE [LARGE SCALE GENOMIC DNA]</scope>
    <source>
        <strain evidence="1 2">ATCC 12478</strain>
    </source>
</reference>
<evidence type="ECO:0000313" key="2">
    <source>
        <dbReference type="Proteomes" id="UP000017786"/>
    </source>
</evidence>
<dbReference type="EMBL" id="CP006835">
    <property type="protein sequence ID" value="AGZ54252.1"/>
    <property type="molecule type" value="Genomic_DNA"/>
</dbReference>
<accession>U5WZ82</accession>
<dbReference type="HOGENOM" id="CLU_3382788_0_0_11"/>
<gene>
    <name evidence="1" type="ORF">MKAN_14895</name>
</gene>
<name>U5WZ82_MYCKA</name>
<dbReference type="KEGG" id="mkn:MKAN_14895"/>